<keyword evidence="1 2" id="KW-0732">Signal</keyword>
<feature type="chain" id="PRO_5047359482" evidence="2">
    <location>
        <begin position="25"/>
        <end position="297"/>
    </location>
</feature>
<keyword evidence="4" id="KW-1185">Reference proteome</keyword>
<dbReference type="InterPro" id="IPR029058">
    <property type="entry name" value="AB_hydrolase_fold"/>
</dbReference>
<evidence type="ECO:0000313" key="3">
    <source>
        <dbReference type="EMBL" id="GGC47765.1"/>
    </source>
</evidence>
<reference evidence="4" key="1">
    <citation type="journal article" date="2019" name="Int. J. Syst. Evol. Microbiol.">
        <title>The Global Catalogue of Microorganisms (GCM) 10K type strain sequencing project: providing services to taxonomists for standard genome sequencing and annotation.</title>
        <authorList>
            <consortium name="The Broad Institute Genomics Platform"/>
            <consortium name="The Broad Institute Genome Sequencing Center for Infectious Disease"/>
            <person name="Wu L."/>
            <person name="Ma J."/>
        </authorList>
    </citation>
    <scope>NUCLEOTIDE SEQUENCE [LARGE SCALE GENOMIC DNA]</scope>
    <source>
        <strain evidence="4">CGMCC 1.10832</strain>
    </source>
</reference>
<dbReference type="RefSeq" id="WP_188466328.1">
    <property type="nucleotide sequence ID" value="NZ_BAABHU010000013.1"/>
</dbReference>
<proteinExistence type="predicted"/>
<gene>
    <name evidence="3" type="ORF">GCM10011506_36710</name>
</gene>
<evidence type="ECO:0000313" key="4">
    <source>
        <dbReference type="Proteomes" id="UP000636010"/>
    </source>
</evidence>
<dbReference type="PANTHER" id="PTHR43037">
    <property type="entry name" value="UNNAMED PRODUCT-RELATED"/>
    <property type="match status" value="1"/>
</dbReference>
<protein>
    <submittedName>
        <fullName evidence="3">Uncharacterized protein</fullName>
    </submittedName>
</protein>
<feature type="signal peptide" evidence="2">
    <location>
        <begin position="1"/>
        <end position="24"/>
    </location>
</feature>
<accession>A0ABQ1N0D0</accession>
<dbReference type="InterPro" id="IPR050955">
    <property type="entry name" value="Plant_Biomass_Hydrol_Est"/>
</dbReference>
<dbReference type="Gene3D" id="3.40.50.1820">
    <property type="entry name" value="alpha/beta hydrolase"/>
    <property type="match status" value="1"/>
</dbReference>
<name>A0ABQ1N0D0_9BACT</name>
<dbReference type="SUPFAM" id="SSF53474">
    <property type="entry name" value="alpha/beta-Hydrolases"/>
    <property type="match status" value="1"/>
</dbReference>
<dbReference type="PROSITE" id="PS51257">
    <property type="entry name" value="PROKAR_LIPOPROTEIN"/>
    <property type="match status" value="1"/>
</dbReference>
<dbReference type="PANTHER" id="PTHR43037:SF1">
    <property type="entry name" value="BLL1128 PROTEIN"/>
    <property type="match status" value="1"/>
</dbReference>
<evidence type="ECO:0000256" key="2">
    <source>
        <dbReference type="SAM" id="SignalP"/>
    </source>
</evidence>
<evidence type="ECO:0000256" key="1">
    <source>
        <dbReference type="ARBA" id="ARBA00022729"/>
    </source>
</evidence>
<sequence length="297" mass="32983">MNYLSRRLKFLVPALFLSILLSCSDDETNEPSVSSVDDSLASLPEDTGGVHIAKVLGSTSAAFGYYIYLPGGYNESKANYPVMVFLHGKSERGDGTDNPEILDKVLRNGPPKMIEKGEWSTTYPMIVVSPQYHGTTGNANNWGAGDADNLKEFIEHLLSSYRINKRRIYLTGLSHGGNGVYDYLTNVEDSVNYIAAAAPVAAYGAKKGVEKSRNTPVWVFVGDKDGANVSTSKEFVRLYNEQQPVPVHRAKISVYNNVGHDVWTRTYNGEGMGTVDSKYDPFDMSLYDWMFQFERPE</sequence>
<dbReference type="EMBL" id="BMEC01000013">
    <property type="protein sequence ID" value="GGC47765.1"/>
    <property type="molecule type" value="Genomic_DNA"/>
</dbReference>
<dbReference type="Proteomes" id="UP000636010">
    <property type="component" value="Unassembled WGS sequence"/>
</dbReference>
<organism evidence="3 4">
    <name type="scientific">Marivirga lumbricoides</name>
    <dbReference type="NCBI Taxonomy" id="1046115"/>
    <lineage>
        <taxon>Bacteria</taxon>
        <taxon>Pseudomonadati</taxon>
        <taxon>Bacteroidota</taxon>
        <taxon>Cytophagia</taxon>
        <taxon>Cytophagales</taxon>
        <taxon>Marivirgaceae</taxon>
        <taxon>Marivirga</taxon>
    </lineage>
</organism>
<comment type="caution">
    <text evidence="3">The sequence shown here is derived from an EMBL/GenBank/DDBJ whole genome shotgun (WGS) entry which is preliminary data.</text>
</comment>